<evidence type="ECO:0000313" key="2">
    <source>
        <dbReference type="Proteomes" id="UP000825729"/>
    </source>
</evidence>
<dbReference type="GO" id="GO:0004864">
    <property type="term" value="F:protein phosphatase inhibitor activity"/>
    <property type="evidence" value="ECO:0007669"/>
    <property type="project" value="TreeGrafter"/>
</dbReference>
<dbReference type="GO" id="GO:0038023">
    <property type="term" value="F:signaling receptor activity"/>
    <property type="evidence" value="ECO:0007669"/>
    <property type="project" value="TreeGrafter"/>
</dbReference>
<protein>
    <recommendedName>
        <fullName evidence="3">Bet v I/Major latex protein domain-containing protein</fullName>
    </recommendedName>
</protein>
<name>A0AAV7EXX4_ARIFI</name>
<reference evidence="1 2" key="1">
    <citation type="submission" date="2021-07" db="EMBL/GenBank/DDBJ databases">
        <title>The Aristolochia fimbriata genome: insights into angiosperm evolution, floral development and chemical biosynthesis.</title>
        <authorList>
            <person name="Jiao Y."/>
        </authorList>
    </citation>
    <scope>NUCLEOTIDE SEQUENCE [LARGE SCALE GENOMIC DNA]</scope>
    <source>
        <strain evidence="1">IBCAS-2021</strain>
        <tissue evidence="1">Leaf</tissue>
    </source>
</reference>
<keyword evidence="2" id="KW-1185">Reference proteome</keyword>
<dbReference type="Gene3D" id="3.30.530.20">
    <property type="match status" value="1"/>
</dbReference>
<comment type="caution">
    <text evidence="1">The sequence shown here is derived from an EMBL/GenBank/DDBJ whole genome shotgun (WGS) entry which is preliminary data.</text>
</comment>
<dbReference type="GO" id="GO:0005737">
    <property type="term" value="C:cytoplasm"/>
    <property type="evidence" value="ECO:0007669"/>
    <property type="project" value="TreeGrafter"/>
</dbReference>
<dbReference type="InterPro" id="IPR023393">
    <property type="entry name" value="START-like_dom_sf"/>
</dbReference>
<organism evidence="1 2">
    <name type="scientific">Aristolochia fimbriata</name>
    <name type="common">White veined hardy Dutchman's pipe vine</name>
    <dbReference type="NCBI Taxonomy" id="158543"/>
    <lineage>
        <taxon>Eukaryota</taxon>
        <taxon>Viridiplantae</taxon>
        <taxon>Streptophyta</taxon>
        <taxon>Embryophyta</taxon>
        <taxon>Tracheophyta</taxon>
        <taxon>Spermatophyta</taxon>
        <taxon>Magnoliopsida</taxon>
        <taxon>Magnoliidae</taxon>
        <taxon>Piperales</taxon>
        <taxon>Aristolochiaceae</taxon>
        <taxon>Aristolochia</taxon>
    </lineage>
</organism>
<dbReference type="GO" id="GO:0009738">
    <property type="term" value="P:abscisic acid-activated signaling pathway"/>
    <property type="evidence" value="ECO:0007669"/>
    <property type="project" value="TreeGrafter"/>
</dbReference>
<dbReference type="GO" id="GO:0005634">
    <property type="term" value="C:nucleus"/>
    <property type="evidence" value="ECO:0007669"/>
    <property type="project" value="TreeGrafter"/>
</dbReference>
<dbReference type="PANTHER" id="PTHR31213">
    <property type="entry name" value="OS08G0374000 PROTEIN-RELATED"/>
    <property type="match status" value="1"/>
</dbReference>
<sequence>MRGKKISEIDVAFPASVVWDVYSTRKLSEVVKTIPNFRGKQEVIGDGGVGTIISGELPPGGPYGAYREKWVTIDHENRVKETDTIEGGVLDVGFVFYRLRFEIAEEGPNASRIKTIIMYEIKDEFAAGNEYIADQNLAQMETMARAVVKYLDDTNAAAAAAAAAPLPL</sequence>
<dbReference type="GO" id="GO:0010427">
    <property type="term" value="F:abscisic acid binding"/>
    <property type="evidence" value="ECO:0007669"/>
    <property type="project" value="TreeGrafter"/>
</dbReference>
<evidence type="ECO:0008006" key="3">
    <source>
        <dbReference type="Google" id="ProtNLM"/>
    </source>
</evidence>
<dbReference type="EMBL" id="JAINDJ010000003">
    <property type="protein sequence ID" value="KAG9452446.1"/>
    <property type="molecule type" value="Genomic_DNA"/>
</dbReference>
<dbReference type="PANTHER" id="PTHR31213:SF19">
    <property type="entry name" value="BET V I_MAJOR LATEX PROTEIN DOMAIN-CONTAINING PROTEIN"/>
    <property type="match status" value="1"/>
</dbReference>
<dbReference type="Proteomes" id="UP000825729">
    <property type="component" value="Unassembled WGS sequence"/>
</dbReference>
<dbReference type="AlphaFoldDB" id="A0AAV7EXX4"/>
<proteinExistence type="predicted"/>
<evidence type="ECO:0000313" key="1">
    <source>
        <dbReference type="EMBL" id="KAG9452446.1"/>
    </source>
</evidence>
<gene>
    <name evidence="1" type="ORF">H6P81_005350</name>
</gene>
<accession>A0AAV7EXX4</accession>
<dbReference type="SUPFAM" id="SSF55961">
    <property type="entry name" value="Bet v1-like"/>
    <property type="match status" value="1"/>
</dbReference>
<dbReference type="InterPro" id="IPR050279">
    <property type="entry name" value="Plant_def-hormone_signal"/>
</dbReference>